<dbReference type="Proteomes" id="UP000576087">
    <property type="component" value="Unassembled WGS sequence"/>
</dbReference>
<evidence type="ECO:0000256" key="1">
    <source>
        <dbReference type="ARBA" id="ARBA00004429"/>
    </source>
</evidence>
<dbReference type="GO" id="GO:0046872">
    <property type="term" value="F:metal ion binding"/>
    <property type="evidence" value="ECO:0007669"/>
    <property type="project" value="UniProtKB-KW"/>
</dbReference>
<sequence>MTVPDYAPIGTVGRPVTKKADELPPVSISPSSPIEKVTGSRHLKAAFGYSLNGALRLLRETAFRHEIIAGVAIFAAFAAVGARFSDYVMMAIVMLGLFAAEALNTAIEEIIDRISPEWSETGRHAKDLGSFAVFCLLVVNGLTAAFVIIPKLILL</sequence>
<evidence type="ECO:0000256" key="20">
    <source>
        <dbReference type="PIRSR" id="PIRSR600829-1"/>
    </source>
</evidence>
<dbReference type="PANTHER" id="PTHR34299:SF1">
    <property type="entry name" value="DIACYLGLYCEROL KINASE"/>
    <property type="match status" value="1"/>
</dbReference>
<dbReference type="InterPro" id="IPR033718">
    <property type="entry name" value="DAGK_prok"/>
</dbReference>
<evidence type="ECO:0000256" key="4">
    <source>
        <dbReference type="ARBA" id="ARBA00017575"/>
    </source>
</evidence>
<feature type="transmembrane region" description="Helical" evidence="24">
    <location>
        <begin position="128"/>
        <end position="149"/>
    </location>
</feature>
<feature type="binding site" evidence="22">
    <location>
        <begin position="126"/>
        <end position="127"/>
    </location>
    <ligand>
        <name>ATP</name>
        <dbReference type="ChEBI" id="CHEBI:30616"/>
    </ligand>
</feature>
<keyword evidence="29" id="KW-1185">Reference proteome</keyword>
<evidence type="ECO:0000256" key="13">
    <source>
        <dbReference type="ARBA" id="ARBA00022840"/>
    </source>
</evidence>
<comment type="catalytic activity">
    <reaction evidence="24">
        <text>a 1,2-diacyl-sn-glycerol + ATP = a 1,2-diacyl-sn-glycero-3-phosphate + ADP + H(+)</text>
        <dbReference type="Rhea" id="RHEA:10272"/>
        <dbReference type="ChEBI" id="CHEBI:15378"/>
        <dbReference type="ChEBI" id="CHEBI:17815"/>
        <dbReference type="ChEBI" id="CHEBI:30616"/>
        <dbReference type="ChEBI" id="CHEBI:58608"/>
        <dbReference type="ChEBI" id="CHEBI:456216"/>
        <dbReference type="EC" id="2.7.1.107"/>
    </reaction>
</comment>
<feature type="active site" description="Proton acceptor" evidence="20">
    <location>
        <position position="101"/>
    </location>
</feature>
<keyword evidence="15 24" id="KW-1133">Transmembrane helix</keyword>
<keyword evidence="8 24" id="KW-0808">Transferase</keyword>
<keyword evidence="18" id="KW-0594">Phospholipid biosynthesis</keyword>
<keyword evidence="11 22" id="KW-0547">Nucleotide-binding</keyword>
<evidence type="ECO:0000256" key="17">
    <source>
        <dbReference type="ARBA" id="ARBA00023136"/>
    </source>
</evidence>
<keyword evidence="16 24" id="KW-0443">Lipid metabolism</keyword>
<keyword evidence="5" id="KW-1003">Cell membrane</keyword>
<evidence type="ECO:0000313" key="25">
    <source>
        <dbReference type="EMBL" id="MBB4349806.1"/>
    </source>
</evidence>
<comment type="function">
    <text evidence="24">Catalyzes the ATP-dependent phosphorylation of sn-l,2-diacylglycerol (DAG) to phosphatidic acid. Involved in the recycling of diacylglycerol produced as a by-product during membrane-derived oligosaccharide (MDO) biosynthesis.</text>
</comment>
<dbReference type="Gene3D" id="1.10.287.3610">
    <property type="match status" value="1"/>
</dbReference>
<evidence type="ECO:0000256" key="24">
    <source>
        <dbReference type="RuleBase" id="RU363065"/>
    </source>
</evidence>
<feature type="transmembrane region" description="Helical" evidence="24">
    <location>
        <begin position="87"/>
        <end position="107"/>
    </location>
</feature>
<feature type="binding site" evidence="21">
    <location>
        <begin position="62"/>
        <end position="66"/>
    </location>
    <ligand>
        <name>substrate</name>
    </ligand>
</feature>
<keyword evidence="17 24" id="KW-0472">Membrane</keyword>
<dbReference type="AlphaFoldDB" id="A0A7W6TJZ0"/>
<evidence type="ECO:0000256" key="19">
    <source>
        <dbReference type="ARBA" id="ARBA00023264"/>
    </source>
</evidence>
<organism evidence="26 29">
    <name type="scientific">Aliirhizobium cellulosilyticum</name>
    <dbReference type="NCBI Taxonomy" id="393664"/>
    <lineage>
        <taxon>Bacteria</taxon>
        <taxon>Pseudomonadati</taxon>
        <taxon>Pseudomonadota</taxon>
        <taxon>Alphaproteobacteria</taxon>
        <taxon>Hyphomicrobiales</taxon>
        <taxon>Rhizobiaceae</taxon>
        <taxon>Aliirhizobium</taxon>
    </lineage>
</organism>
<evidence type="ECO:0000256" key="11">
    <source>
        <dbReference type="ARBA" id="ARBA00022741"/>
    </source>
</evidence>
<evidence type="ECO:0000256" key="7">
    <source>
        <dbReference type="ARBA" id="ARBA00022519"/>
    </source>
</evidence>
<feature type="binding site" evidence="23">
    <location>
        <position position="108"/>
    </location>
    <ligand>
        <name>a divalent metal cation</name>
        <dbReference type="ChEBI" id="CHEBI:60240"/>
    </ligand>
</feature>
<dbReference type="EMBL" id="JACIGY010000014">
    <property type="protein sequence ID" value="MBB4414752.1"/>
    <property type="molecule type" value="Genomic_DNA"/>
</dbReference>
<comment type="similarity">
    <text evidence="2 24">Belongs to the bacterial diacylglycerol kinase family.</text>
</comment>
<evidence type="ECO:0000256" key="12">
    <source>
        <dbReference type="ARBA" id="ARBA00022777"/>
    </source>
</evidence>
<keyword evidence="6" id="KW-0444">Lipid biosynthesis</keyword>
<feature type="binding site" evidence="23">
    <location>
        <position position="60"/>
    </location>
    <ligand>
        <name>a divalent metal cation</name>
        <dbReference type="ChEBI" id="CHEBI:60240"/>
    </ligand>
</feature>
<dbReference type="CDD" id="cd14264">
    <property type="entry name" value="DAGK_IM"/>
    <property type="match status" value="1"/>
</dbReference>
<comment type="caution">
    <text evidence="26">The sequence shown here is derived from an EMBL/GenBank/DDBJ whole genome shotgun (WGS) entry which is preliminary data.</text>
</comment>
<dbReference type="EMBL" id="JACIGW010000004">
    <property type="protein sequence ID" value="MBB4349806.1"/>
    <property type="molecule type" value="Genomic_DNA"/>
</dbReference>
<dbReference type="PANTHER" id="PTHR34299">
    <property type="entry name" value="DIACYLGLYCEROL KINASE"/>
    <property type="match status" value="1"/>
</dbReference>
<comment type="cofactor">
    <cofactor evidence="23">
        <name>Mg(2+)</name>
        <dbReference type="ChEBI" id="CHEBI:18420"/>
    </cofactor>
    <text evidence="23">Mn(2+), Zn(2+), Cd(2+) and Co(2+) support activity to lesser extents.</text>
</comment>
<evidence type="ECO:0000256" key="22">
    <source>
        <dbReference type="PIRSR" id="PIRSR600829-3"/>
    </source>
</evidence>
<evidence type="ECO:0000256" key="14">
    <source>
        <dbReference type="ARBA" id="ARBA00022842"/>
    </source>
</evidence>
<dbReference type="Pfam" id="PF01219">
    <property type="entry name" value="DAGK_prokar"/>
    <property type="match status" value="1"/>
</dbReference>
<dbReference type="InterPro" id="IPR036945">
    <property type="entry name" value="DAGK_sf"/>
</dbReference>
<evidence type="ECO:0000256" key="10">
    <source>
        <dbReference type="ARBA" id="ARBA00022723"/>
    </source>
</evidence>
<feature type="transmembrane region" description="Helical" evidence="24">
    <location>
        <begin position="62"/>
        <end position="81"/>
    </location>
</feature>
<evidence type="ECO:0000256" key="18">
    <source>
        <dbReference type="ARBA" id="ARBA00023209"/>
    </source>
</evidence>
<evidence type="ECO:0000256" key="16">
    <source>
        <dbReference type="ARBA" id="ARBA00023098"/>
    </source>
</evidence>
<evidence type="ECO:0000256" key="15">
    <source>
        <dbReference type="ARBA" id="ARBA00022989"/>
    </source>
</evidence>
<feature type="binding site" evidence="22">
    <location>
        <position position="60"/>
    </location>
    <ligand>
        <name>ATP</name>
        <dbReference type="ChEBI" id="CHEBI:30616"/>
    </ligand>
</feature>
<dbReference type="GO" id="GO:0005524">
    <property type="term" value="F:ATP binding"/>
    <property type="evidence" value="ECO:0007669"/>
    <property type="project" value="UniProtKB-KW"/>
</dbReference>
<accession>A0A7W6TJZ0</accession>
<keyword evidence="13 22" id="KW-0067">ATP-binding</keyword>
<feature type="binding site" evidence="21">
    <location>
        <position position="101"/>
    </location>
    <ligand>
        <name>substrate</name>
    </ligand>
</feature>
<feature type="binding site" evidence="22">
    <location>
        <position position="108"/>
    </location>
    <ligand>
        <name>ATP</name>
        <dbReference type="ChEBI" id="CHEBI:30616"/>
    </ligand>
</feature>
<name>A0A7W6TJZ0_9HYPH</name>
<evidence type="ECO:0000313" key="28">
    <source>
        <dbReference type="Proteomes" id="UP000520770"/>
    </source>
</evidence>
<keyword evidence="7 24" id="KW-0997">Cell inner membrane</keyword>
<evidence type="ECO:0000256" key="3">
    <source>
        <dbReference type="ARBA" id="ARBA00012133"/>
    </source>
</evidence>
<evidence type="ECO:0000256" key="8">
    <source>
        <dbReference type="ARBA" id="ARBA00022679"/>
    </source>
</evidence>
<dbReference type="Proteomes" id="UP000524535">
    <property type="component" value="Unassembled WGS sequence"/>
</dbReference>
<comment type="subcellular location">
    <subcellularLocation>
        <location evidence="1 24">Cell inner membrane</location>
        <topology evidence="1 24">Multi-pass membrane protein</topology>
    </subcellularLocation>
</comment>
<evidence type="ECO:0000256" key="5">
    <source>
        <dbReference type="ARBA" id="ARBA00022475"/>
    </source>
</evidence>
<evidence type="ECO:0000313" key="30">
    <source>
        <dbReference type="Proteomes" id="UP000576087"/>
    </source>
</evidence>
<dbReference type="EMBL" id="JACIHM010000014">
    <property type="protein sequence ID" value="MBB4449402.1"/>
    <property type="molecule type" value="Genomic_DNA"/>
</dbReference>
<keyword evidence="14 23" id="KW-0460">Magnesium</keyword>
<dbReference type="Proteomes" id="UP000520770">
    <property type="component" value="Unassembled WGS sequence"/>
</dbReference>
<keyword evidence="12 24" id="KW-0418">Kinase</keyword>
<evidence type="ECO:0000256" key="6">
    <source>
        <dbReference type="ARBA" id="ARBA00022516"/>
    </source>
</evidence>
<dbReference type="RefSeq" id="WP_148145009.1">
    <property type="nucleotide sequence ID" value="NZ_JACIGW010000004.1"/>
</dbReference>
<keyword evidence="10 23" id="KW-0479">Metal-binding</keyword>
<proteinExistence type="inferred from homology"/>
<dbReference type="GO" id="GO:0004143">
    <property type="term" value="F:ATP-dependent diacylglycerol kinase activity"/>
    <property type="evidence" value="ECO:0007669"/>
    <property type="project" value="UniProtKB-EC"/>
</dbReference>
<feature type="binding site" evidence="22">
    <location>
        <position position="49"/>
    </location>
    <ligand>
        <name>ATP</name>
        <dbReference type="ChEBI" id="CHEBI:30616"/>
    </ligand>
</feature>
<dbReference type="InterPro" id="IPR000829">
    <property type="entry name" value="DAGK"/>
</dbReference>
<keyword evidence="9 24" id="KW-0812">Transmembrane</keyword>
<dbReference type="GO" id="GO:0005886">
    <property type="term" value="C:plasma membrane"/>
    <property type="evidence" value="ECO:0007669"/>
    <property type="project" value="UniProtKB-SubCell"/>
</dbReference>
<evidence type="ECO:0000256" key="2">
    <source>
        <dbReference type="ARBA" id="ARBA00005967"/>
    </source>
</evidence>
<evidence type="ECO:0000313" key="29">
    <source>
        <dbReference type="Proteomes" id="UP000524535"/>
    </source>
</evidence>
<reference evidence="28 29" key="1">
    <citation type="submission" date="2020-08" db="EMBL/GenBank/DDBJ databases">
        <title>Genomic Encyclopedia of Type Strains, Phase IV (KMG-V): Genome sequencing to study the core and pangenomes of soil and plant-associated prokaryotes.</title>
        <authorList>
            <person name="Whitman W."/>
        </authorList>
    </citation>
    <scope>NUCLEOTIDE SEQUENCE [LARGE SCALE GENOMIC DNA]</scope>
    <source>
        <strain evidence="26 29">SEMIA 444</strain>
        <strain evidence="25 28">SEMIA 448</strain>
        <strain evidence="27 30">SEMIA 452</strain>
    </source>
</reference>
<evidence type="ECO:0000313" key="27">
    <source>
        <dbReference type="EMBL" id="MBB4449402.1"/>
    </source>
</evidence>
<evidence type="ECO:0000256" key="21">
    <source>
        <dbReference type="PIRSR" id="PIRSR600829-2"/>
    </source>
</evidence>
<evidence type="ECO:0000313" key="26">
    <source>
        <dbReference type="EMBL" id="MBB4414752.1"/>
    </source>
</evidence>
<gene>
    <name evidence="26" type="ORF">GGE31_005298</name>
    <name evidence="25" type="ORF">GGE33_003569</name>
    <name evidence="27" type="ORF">GGE35_005256</name>
</gene>
<keyword evidence="19 24" id="KW-1208">Phospholipid metabolism</keyword>
<dbReference type="GO" id="GO:0006654">
    <property type="term" value="P:phosphatidic acid biosynthetic process"/>
    <property type="evidence" value="ECO:0007669"/>
    <property type="project" value="InterPro"/>
</dbReference>
<dbReference type="EC" id="2.7.1.107" evidence="3 24"/>
<evidence type="ECO:0000256" key="9">
    <source>
        <dbReference type="ARBA" id="ARBA00022692"/>
    </source>
</evidence>
<protein>
    <recommendedName>
        <fullName evidence="4 24">Diacylglycerol kinase</fullName>
        <ecNumber evidence="3 24">2.7.1.107</ecNumber>
    </recommendedName>
</protein>
<feature type="binding site" evidence="21">
    <location>
        <position position="130"/>
    </location>
    <ligand>
        <name>substrate</name>
    </ligand>
</feature>
<evidence type="ECO:0000256" key="23">
    <source>
        <dbReference type="PIRSR" id="PIRSR600829-4"/>
    </source>
</evidence>